<dbReference type="EMBL" id="JBFOLJ010000010">
    <property type="protein sequence ID" value="KAL2501292.1"/>
    <property type="molecule type" value="Genomic_DNA"/>
</dbReference>
<organism evidence="1 2">
    <name type="scientific">Forsythia ovata</name>
    <dbReference type="NCBI Taxonomy" id="205694"/>
    <lineage>
        <taxon>Eukaryota</taxon>
        <taxon>Viridiplantae</taxon>
        <taxon>Streptophyta</taxon>
        <taxon>Embryophyta</taxon>
        <taxon>Tracheophyta</taxon>
        <taxon>Spermatophyta</taxon>
        <taxon>Magnoliopsida</taxon>
        <taxon>eudicotyledons</taxon>
        <taxon>Gunneridae</taxon>
        <taxon>Pentapetalae</taxon>
        <taxon>asterids</taxon>
        <taxon>lamiids</taxon>
        <taxon>Lamiales</taxon>
        <taxon>Oleaceae</taxon>
        <taxon>Forsythieae</taxon>
        <taxon>Forsythia</taxon>
    </lineage>
</organism>
<evidence type="ECO:0000313" key="2">
    <source>
        <dbReference type="Proteomes" id="UP001604277"/>
    </source>
</evidence>
<comment type="caution">
    <text evidence="1">The sequence shown here is derived from an EMBL/GenBank/DDBJ whole genome shotgun (WGS) entry which is preliminary data.</text>
</comment>
<name>A0ABD1SNP5_9LAMI</name>
<accession>A0ABD1SNP5</accession>
<sequence>MAILQKTTAPPLHAMEAPHVEIAPMEGSTPNVPIMTLNFESFLNQKVDEAISRKKDEGRPTSIKEEPFTEEVMMVPLPSKFKEPIDEFDGTSYPIDHIHTFQD</sequence>
<dbReference type="Proteomes" id="UP001604277">
    <property type="component" value="Unassembled WGS sequence"/>
</dbReference>
<dbReference type="AlphaFoldDB" id="A0ABD1SNP5"/>
<reference evidence="2" key="1">
    <citation type="submission" date="2024-07" db="EMBL/GenBank/DDBJ databases">
        <title>Two chromosome-level genome assemblies of Korean endemic species Abeliophyllum distichum and Forsythia ovata (Oleaceae).</title>
        <authorList>
            <person name="Jang H."/>
        </authorList>
    </citation>
    <scope>NUCLEOTIDE SEQUENCE [LARGE SCALE GENOMIC DNA]</scope>
</reference>
<gene>
    <name evidence="1" type="ORF">Fot_35140</name>
</gene>
<keyword evidence="2" id="KW-1185">Reference proteome</keyword>
<protein>
    <recommendedName>
        <fullName evidence="3">Reverse transcriptase domain-containing protein</fullName>
    </recommendedName>
</protein>
<proteinExistence type="predicted"/>
<evidence type="ECO:0000313" key="1">
    <source>
        <dbReference type="EMBL" id="KAL2501292.1"/>
    </source>
</evidence>
<evidence type="ECO:0008006" key="3">
    <source>
        <dbReference type="Google" id="ProtNLM"/>
    </source>
</evidence>